<dbReference type="RefSeq" id="WP_125553957.1">
    <property type="nucleotide sequence ID" value="NZ_RBVX01000001.1"/>
</dbReference>
<dbReference type="EMBL" id="RBVX01000001">
    <property type="protein sequence ID" value="RSL35384.1"/>
    <property type="molecule type" value="Genomic_DNA"/>
</dbReference>
<evidence type="ECO:0000256" key="4">
    <source>
        <dbReference type="ARBA" id="ARBA00023136"/>
    </source>
</evidence>
<evidence type="ECO:0000256" key="1">
    <source>
        <dbReference type="ARBA" id="ARBA00004442"/>
    </source>
</evidence>
<keyword evidence="9" id="KW-1185">Reference proteome</keyword>
<sequence>MKKSIVAGLSAVFVAANIVPAALAEEDKESSTDEQQKEENEEELVQTLTMEEAVDHALNDDTSLLLLNYQLENMKSQLNGLEDDHEDLNDDLDDLEDQMDNLRDVQRETGERTFQSRLELQNQMETLEDNLDELEDSIEELDTNTTTSEIDKQATKESMELSTISTFTQLVMAKDQLDLLHASLETEEQTVANTQKRYDLGLVSRDELDTAKREVTRLESEISQSKLELERDMAEFALDIGITYHSDLSLEEPEIGELEPLQQETETEELIENSYSMKSAKKELELAEYNQEQVYEDDDATSHEEEQADIDVQIAEEEIVQLRENLTTSIESLFTEADTQFQNVISTEDELNYAKTDYANLKTQVDIGVAPESEYELSQLQVTEAELNHKVAKQNYFLLSKQIEFLRSGLVEQQQSQQ</sequence>
<proteinExistence type="predicted"/>
<keyword evidence="3" id="KW-0812">Transmembrane</keyword>
<comment type="caution">
    <text evidence="8">The sequence shown here is derived from an EMBL/GenBank/DDBJ whole genome shotgun (WGS) entry which is preliminary data.</text>
</comment>
<feature type="chain" id="PRO_5019470432" description="Outer membrane protein TolC" evidence="7">
    <location>
        <begin position="25"/>
        <end position="418"/>
    </location>
</feature>
<evidence type="ECO:0000256" key="3">
    <source>
        <dbReference type="ARBA" id="ARBA00022692"/>
    </source>
</evidence>
<evidence type="ECO:0000313" key="8">
    <source>
        <dbReference type="EMBL" id="RSL35384.1"/>
    </source>
</evidence>
<protein>
    <recommendedName>
        <fullName evidence="10">Outer membrane protein TolC</fullName>
    </recommendedName>
</protein>
<comment type="subcellular location">
    <subcellularLocation>
        <location evidence="1">Cell outer membrane</location>
    </subcellularLocation>
</comment>
<evidence type="ECO:0000256" key="2">
    <source>
        <dbReference type="ARBA" id="ARBA00022452"/>
    </source>
</evidence>
<dbReference type="GO" id="GO:0015288">
    <property type="term" value="F:porin activity"/>
    <property type="evidence" value="ECO:0007669"/>
    <property type="project" value="TreeGrafter"/>
</dbReference>
<organism evidence="8 9">
    <name type="scientific">Salibacterium salarium</name>
    <dbReference type="NCBI Taxonomy" id="284579"/>
    <lineage>
        <taxon>Bacteria</taxon>
        <taxon>Bacillati</taxon>
        <taxon>Bacillota</taxon>
        <taxon>Bacilli</taxon>
        <taxon>Bacillales</taxon>
        <taxon>Bacillaceae</taxon>
    </lineage>
</organism>
<dbReference type="GO" id="GO:1990281">
    <property type="term" value="C:efflux pump complex"/>
    <property type="evidence" value="ECO:0007669"/>
    <property type="project" value="TreeGrafter"/>
</dbReference>
<keyword evidence="7" id="KW-0732">Signal</keyword>
<dbReference type="AlphaFoldDB" id="A0A428NAH2"/>
<feature type="coiled-coil region" evidence="6">
    <location>
        <begin position="305"/>
        <end position="332"/>
    </location>
</feature>
<keyword evidence="4" id="KW-0472">Membrane</keyword>
<reference evidence="8 9" key="1">
    <citation type="submission" date="2018-10" db="EMBL/GenBank/DDBJ databases">
        <title>Draft genome sequence of Bacillus salarius IM0101, isolated from a hypersaline soil in Inner Mongolia, China.</title>
        <authorList>
            <person name="Yamprayoonswat W."/>
            <person name="Boonvisut S."/>
            <person name="Jumpathong W."/>
            <person name="Sittihan S."/>
            <person name="Ruangsuj P."/>
            <person name="Wanthongcharoen S."/>
            <person name="Thongpramul N."/>
            <person name="Pimmason S."/>
            <person name="Yu B."/>
            <person name="Yasawong M."/>
        </authorList>
    </citation>
    <scope>NUCLEOTIDE SEQUENCE [LARGE SCALE GENOMIC DNA]</scope>
    <source>
        <strain evidence="8 9">IM0101</strain>
    </source>
</reference>
<dbReference type="GO" id="GO:0009279">
    <property type="term" value="C:cell outer membrane"/>
    <property type="evidence" value="ECO:0007669"/>
    <property type="project" value="UniProtKB-SubCell"/>
</dbReference>
<dbReference type="Proteomes" id="UP000275076">
    <property type="component" value="Unassembled WGS sequence"/>
</dbReference>
<dbReference type="PANTHER" id="PTHR30026:SF20">
    <property type="entry name" value="OUTER MEMBRANE PROTEIN TOLC"/>
    <property type="match status" value="1"/>
</dbReference>
<name>A0A428NAH2_9BACI</name>
<evidence type="ECO:0000256" key="7">
    <source>
        <dbReference type="SAM" id="SignalP"/>
    </source>
</evidence>
<dbReference type="OrthoDB" id="2850700at2"/>
<evidence type="ECO:0000256" key="5">
    <source>
        <dbReference type="ARBA" id="ARBA00023237"/>
    </source>
</evidence>
<dbReference type="InterPro" id="IPR051906">
    <property type="entry name" value="TolC-like"/>
</dbReference>
<evidence type="ECO:0000313" key="9">
    <source>
        <dbReference type="Proteomes" id="UP000275076"/>
    </source>
</evidence>
<feature type="coiled-coil region" evidence="6">
    <location>
        <begin position="208"/>
        <end position="235"/>
    </location>
</feature>
<evidence type="ECO:0008006" key="10">
    <source>
        <dbReference type="Google" id="ProtNLM"/>
    </source>
</evidence>
<keyword evidence="6" id="KW-0175">Coiled coil</keyword>
<feature type="signal peptide" evidence="7">
    <location>
        <begin position="1"/>
        <end position="24"/>
    </location>
</feature>
<feature type="coiled-coil region" evidence="6">
    <location>
        <begin position="21"/>
        <end position="144"/>
    </location>
</feature>
<accession>A0A428NAH2</accession>
<dbReference type="PANTHER" id="PTHR30026">
    <property type="entry name" value="OUTER MEMBRANE PROTEIN TOLC"/>
    <property type="match status" value="1"/>
</dbReference>
<keyword evidence="5" id="KW-0998">Cell outer membrane</keyword>
<dbReference type="GO" id="GO:0015562">
    <property type="term" value="F:efflux transmembrane transporter activity"/>
    <property type="evidence" value="ECO:0007669"/>
    <property type="project" value="InterPro"/>
</dbReference>
<gene>
    <name evidence="8" type="ORF">D7Z54_02130</name>
</gene>
<dbReference type="Gene3D" id="1.20.1600.10">
    <property type="entry name" value="Outer membrane efflux proteins (OEP)"/>
    <property type="match status" value="2"/>
</dbReference>
<evidence type="ECO:0000256" key="6">
    <source>
        <dbReference type="SAM" id="Coils"/>
    </source>
</evidence>
<dbReference type="SUPFAM" id="SSF56954">
    <property type="entry name" value="Outer membrane efflux proteins (OEP)"/>
    <property type="match status" value="1"/>
</dbReference>
<keyword evidence="2" id="KW-1134">Transmembrane beta strand</keyword>